<evidence type="ECO:0000256" key="2">
    <source>
        <dbReference type="ARBA" id="ARBA00023276"/>
    </source>
</evidence>
<organism evidence="5 6">
    <name type="scientific">Marinobacterium rhizophilum</name>
    <dbReference type="NCBI Taxonomy" id="420402"/>
    <lineage>
        <taxon>Bacteria</taxon>
        <taxon>Pseudomonadati</taxon>
        <taxon>Pseudomonadota</taxon>
        <taxon>Gammaproteobacteria</taxon>
        <taxon>Oceanospirillales</taxon>
        <taxon>Oceanospirillaceae</taxon>
        <taxon>Marinobacterium</taxon>
    </lineage>
</organism>
<name>A0ABY5HK97_9GAMM</name>
<evidence type="ECO:0000256" key="1">
    <source>
        <dbReference type="ARBA" id="ARBA00022531"/>
    </source>
</evidence>
<gene>
    <name evidence="5" type="ORF">KDW95_01435</name>
</gene>
<dbReference type="InterPro" id="IPR028203">
    <property type="entry name" value="PSII_CF48-like_dom"/>
</dbReference>
<proteinExistence type="predicted"/>
<evidence type="ECO:0000313" key="6">
    <source>
        <dbReference type="Proteomes" id="UP001058461"/>
    </source>
</evidence>
<feature type="signal peptide" evidence="3">
    <location>
        <begin position="1"/>
        <end position="25"/>
    </location>
</feature>
<keyword evidence="3" id="KW-0732">Signal</keyword>
<protein>
    <recommendedName>
        <fullName evidence="4">Photosynthesis system II assembly factor Ycf48/Hcf136-like domain-containing protein</fullName>
    </recommendedName>
</protein>
<dbReference type="Pfam" id="PF14870">
    <property type="entry name" value="PSII_BNR"/>
    <property type="match status" value="2"/>
</dbReference>
<sequence length="358" mass="38606">MHLRKKFLLRSLGLALLLSSATGRASDFVDVLDLPSAHSELASRQLLIDVTRAGQRFVAVGQRGHIVYSDDDGQHWQQARVPVSSDLTAVHFPTPTQGWAVGHDGIVLHSSDSGSTWQRQLDGRQLGQLMLDYYRTQAQAHPEEPRYAQQLDEARRLEAEGADKPFLDVWFETPQRGYIIGAFNLIFQTVDGGRNWQPLQHRVDNPYALHLNAIAPAGKDLYIAGEQGLLLKLDPASGRFKALASPYAGSFFGLLDAADGALLAYGLRGHAFHSSDGGLSWTGVDTGTTASLTAGIRDTQGRLLLFSQAGQALVSHDRGLSFQALASQPAAPIAGATASADEGLILVGTQGVRRLPSQ</sequence>
<keyword evidence="6" id="KW-1185">Reference proteome</keyword>
<dbReference type="Gene3D" id="2.130.10.10">
    <property type="entry name" value="YVTN repeat-like/Quinoprotein amine dehydrogenase"/>
    <property type="match status" value="2"/>
</dbReference>
<dbReference type="Proteomes" id="UP001058461">
    <property type="component" value="Chromosome"/>
</dbReference>
<dbReference type="InterPro" id="IPR015943">
    <property type="entry name" value="WD40/YVTN_repeat-like_dom_sf"/>
</dbReference>
<dbReference type="PANTHER" id="PTHR47199:SF2">
    <property type="entry name" value="PHOTOSYSTEM II STABILITY_ASSEMBLY FACTOR HCF136, CHLOROPLASTIC"/>
    <property type="match status" value="1"/>
</dbReference>
<dbReference type="InterPro" id="IPR036278">
    <property type="entry name" value="Sialidase_sf"/>
</dbReference>
<evidence type="ECO:0000313" key="5">
    <source>
        <dbReference type="EMBL" id="UTW12374.1"/>
    </source>
</evidence>
<dbReference type="EMBL" id="CP073347">
    <property type="protein sequence ID" value="UTW12374.1"/>
    <property type="molecule type" value="Genomic_DNA"/>
</dbReference>
<dbReference type="RefSeq" id="WP_255854445.1">
    <property type="nucleotide sequence ID" value="NZ_CP073347.1"/>
</dbReference>
<reference evidence="5" key="1">
    <citation type="submission" date="2021-04" db="EMBL/GenBank/DDBJ databases">
        <title>Oceanospirillales bacteria with DddD are important DMSP degraders in coastal seawater.</title>
        <authorList>
            <person name="Liu J."/>
        </authorList>
    </citation>
    <scope>NUCLEOTIDE SEQUENCE</scope>
    <source>
        <strain evidence="5">D13-1</strain>
    </source>
</reference>
<feature type="domain" description="Photosynthesis system II assembly factor Ycf48/Hcf136-like" evidence="4">
    <location>
        <begin position="163"/>
        <end position="316"/>
    </location>
</feature>
<feature type="domain" description="Photosynthesis system II assembly factor Ycf48/Hcf136-like" evidence="4">
    <location>
        <begin position="48"/>
        <end position="119"/>
    </location>
</feature>
<dbReference type="PANTHER" id="PTHR47199">
    <property type="entry name" value="PHOTOSYSTEM II STABILITY/ASSEMBLY FACTOR HCF136, CHLOROPLASTIC"/>
    <property type="match status" value="1"/>
</dbReference>
<dbReference type="SUPFAM" id="SSF50939">
    <property type="entry name" value="Sialidases"/>
    <property type="match status" value="1"/>
</dbReference>
<keyword evidence="1" id="KW-0602">Photosynthesis</keyword>
<evidence type="ECO:0000256" key="3">
    <source>
        <dbReference type="SAM" id="SignalP"/>
    </source>
</evidence>
<evidence type="ECO:0000259" key="4">
    <source>
        <dbReference type="Pfam" id="PF14870"/>
    </source>
</evidence>
<feature type="chain" id="PRO_5046604276" description="Photosynthesis system II assembly factor Ycf48/Hcf136-like domain-containing protein" evidence="3">
    <location>
        <begin position="26"/>
        <end position="358"/>
    </location>
</feature>
<accession>A0ABY5HK97</accession>
<keyword evidence="2" id="KW-0604">Photosystem II</keyword>